<accession>A0A146KHP7</accession>
<dbReference type="GO" id="GO:0031683">
    <property type="term" value="F:G-protein beta/gamma-subunit complex binding"/>
    <property type="evidence" value="ECO:0007669"/>
    <property type="project" value="InterPro"/>
</dbReference>
<evidence type="ECO:0000256" key="3">
    <source>
        <dbReference type="ARBA" id="ARBA00023134"/>
    </source>
</evidence>
<feature type="non-terminal residue" evidence="7">
    <location>
        <position position="1"/>
    </location>
</feature>
<dbReference type="GO" id="GO:0005834">
    <property type="term" value="C:heterotrimeric G-protein complex"/>
    <property type="evidence" value="ECO:0007669"/>
    <property type="project" value="TreeGrafter"/>
</dbReference>
<dbReference type="PRINTS" id="PR00318">
    <property type="entry name" value="GPROTEINA"/>
</dbReference>
<feature type="binding site" evidence="6">
    <location>
        <position position="148"/>
    </location>
    <ligand>
        <name>Mg(2+)</name>
        <dbReference type="ChEBI" id="CHEBI:18420"/>
    </ligand>
</feature>
<keyword evidence="4" id="KW-0807">Transducer</keyword>
<dbReference type="Gene3D" id="1.10.400.10">
    <property type="entry name" value="GI Alpha 1, domain 2-like"/>
    <property type="match status" value="1"/>
</dbReference>
<dbReference type="PANTHER" id="PTHR10218">
    <property type="entry name" value="GTP-BINDING PROTEIN ALPHA SUBUNIT"/>
    <property type="match status" value="1"/>
</dbReference>
<sequence length="154" mass="17906">RNVNENQNQQNIKILMLGSGEGGKSTFMRQLKLIYQNPDISTIEKNYYIQLITQNVIRATQTLITNFQGISPDIQKVSQQFMQIDIKSQISEQLITWLEQLLNNASFRQQASNSTEIVDNYLFFALKMRKYLTQAATNEDILKCRVKTHILQEM</sequence>
<name>A0A146KHP7_9EUKA</name>
<dbReference type="GO" id="GO:0007188">
    <property type="term" value="P:adenylate cyclase-modulating G protein-coupled receptor signaling pathway"/>
    <property type="evidence" value="ECO:0007669"/>
    <property type="project" value="TreeGrafter"/>
</dbReference>
<dbReference type="Pfam" id="PF00503">
    <property type="entry name" value="G-alpha"/>
    <property type="match status" value="1"/>
</dbReference>
<evidence type="ECO:0000256" key="6">
    <source>
        <dbReference type="PIRSR" id="PIRSR601019-2"/>
    </source>
</evidence>
<reference evidence="7" key="1">
    <citation type="submission" date="2015-07" db="EMBL/GenBank/DDBJ databases">
        <title>Adaptation to a free-living lifestyle via gene acquisitions in the diplomonad Trepomonas sp. PC1.</title>
        <authorList>
            <person name="Xu F."/>
            <person name="Jerlstrom-Hultqvist J."/>
            <person name="Kolisko M."/>
            <person name="Simpson A.G.B."/>
            <person name="Roger A.J."/>
            <person name="Svard S.G."/>
            <person name="Andersson J.O."/>
        </authorList>
    </citation>
    <scope>NUCLEOTIDE SEQUENCE</scope>
    <source>
        <strain evidence="7">PC1</strain>
    </source>
</reference>
<dbReference type="PANTHER" id="PTHR10218:SF302">
    <property type="entry name" value="GUANINE NUCLEOTIDE-BINDING PROTEIN ALPHA-5 SUBUNIT"/>
    <property type="match status" value="1"/>
</dbReference>
<keyword evidence="6" id="KW-0460">Magnesium</keyword>
<dbReference type="InterPro" id="IPR027417">
    <property type="entry name" value="P-loop_NTPase"/>
</dbReference>
<dbReference type="InterPro" id="IPR011025">
    <property type="entry name" value="GproteinA_insert"/>
</dbReference>
<evidence type="ECO:0000256" key="2">
    <source>
        <dbReference type="ARBA" id="ARBA00022741"/>
    </source>
</evidence>
<gene>
    <name evidence="7" type="ORF">TPC1_10831</name>
</gene>
<dbReference type="AlphaFoldDB" id="A0A146KHP7"/>
<proteinExistence type="predicted"/>
<dbReference type="GO" id="GO:0005737">
    <property type="term" value="C:cytoplasm"/>
    <property type="evidence" value="ECO:0007669"/>
    <property type="project" value="TreeGrafter"/>
</dbReference>
<dbReference type="SUPFAM" id="SSF52540">
    <property type="entry name" value="P-loop containing nucleoside triphosphate hydrolases"/>
    <property type="match status" value="1"/>
</dbReference>
<dbReference type="GO" id="GO:0046872">
    <property type="term" value="F:metal ion binding"/>
    <property type="evidence" value="ECO:0007669"/>
    <property type="project" value="UniProtKB-KW"/>
</dbReference>
<feature type="non-terminal residue" evidence="7">
    <location>
        <position position="154"/>
    </location>
</feature>
<dbReference type="GO" id="GO:0003924">
    <property type="term" value="F:GTPase activity"/>
    <property type="evidence" value="ECO:0007669"/>
    <property type="project" value="InterPro"/>
</dbReference>
<feature type="binding site" evidence="5">
    <location>
        <begin position="142"/>
        <end position="148"/>
    </location>
    <ligand>
        <name>GTP</name>
        <dbReference type="ChEBI" id="CHEBI:37565"/>
    </ligand>
</feature>
<keyword evidence="3 5" id="KW-0342">GTP-binding</keyword>
<evidence type="ECO:0000256" key="1">
    <source>
        <dbReference type="ARBA" id="ARBA00022723"/>
    </source>
</evidence>
<feature type="binding site" evidence="6">
    <location>
        <position position="25"/>
    </location>
    <ligand>
        <name>Mg(2+)</name>
        <dbReference type="ChEBI" id="CHEBI:18420"/>
    </ligand>
</feature>
<keyword evidence="2 5" id="KW-0547">Nucleotide-binding</keyword>
<evidence type="ECO:0000313" key="7">
    <source>
        <dbReference type="EMBL" id="JAP95987.1"/>
    </source>
</evidence>
<dbReference type="Gene3D" id="3.40.50.300">
    <property type="entry name" value="P-loop containing nucleotide triphosphate hydrolases"/>
    <property type="match status" value="1"/>
</dbReference>
<dbReference type="EMBL" id="GDID01000619">
    <property type="protein sequence ID" value="JAP95987.1"/>
    <property type="molecule type" value="Transcribed_RNA"/>
</dbReference>
<evidence type="ECO:0000256" key="5">
    <source>
        <dbReference type="PIRSR" id="PIRSR601019-1"/>
    </source>
</evidence>
<dbReference type="InterPro" id="IPR001019">
    <property type="entry name" value="Gprotein_alpha_su"/>
</dbReference>
<protein>
    <submittedName>
        <fullName evidence="7">G-protein alpha subunit</fullName>
    </submittedName>
</protein>
<feature type="binding site" evidence="5">
    <location>
        <begin position="21"/>
        <end position="26"/>
    </location>
    <ligand>
        <name>GTP</name>
        <dbReference type="ChEBI" id="CHEBI:37565"/>
    </ligand>
</feature>
<evidence type="ECO:0000256" key="4">
    <source>
        <dbReference type="ARBA" id="ARBA00023224"/>
    </source>
</evidence>
<keyword evidence="1 6" id="KW-0479">Metal-binding</keyword>
<dbReference type="GO" id="GO:0001664">
    <property type="term" value="F:G protein-coupled receptor binding"/>
    <property type="evidence" value="ECO:0007669"/>
    <property type="project" value="TreeGrafter"/>
</dbReference>
<organism evidence="7">
    <name type="scientific">Trepomonas sp. PC1</name>
    <dbReference type="NCBI Taxonomy" id="1076344"/>
    <lineage>
        <taxon>Eukaryota</taxon>
        <taxon>Metamonada</taxon>
        <taxon>Diplomonadida</taxon>
        <taxon>Hexamitidae</taxon>
        <taxon>Hexamitinae</taxon>
        <taxon>Trepomonas</taxon>
    </lineage>
</organism>
<dbReference type="SUPFAM" id="SSF47895">
    <property type="entry name" value="Transducin (alpha subunit), insertion domain"/>
    <property type="match status" value="1"/>
</dbReference>
<dbReference type="GO" id="GO:0005525">
    <property type="term" value="F:GTP binding"/>
    <property type="evidence" value="ECO:0007669"/>
    <property type="project" value="UniProtKB-KW"/>
</dbReference>